<sequence length="143" mass="16869">LDESVYDIPKPRSSRGQRHDEGDETQEEDAVTPDGRRYPLRNRRQNFPFAMEQNEVYTPMRQQRDYHNHVHPDSISTSLSDRDNEESGRSDRYPATSRLLQCPTSRRNDHSEEQLKESYRRQAADLLLPLNFKSIEEKAPLRN</sequence>
<dbReference type="AlphaFoldDB" id="A0A0R3TIA8"/>
<feature type="compositionally biased region" description="Basic and acidic residues" evidence="1">
    <location>
        <begin position="80"/>
        <end position="92"/>
    </location>
</feature>
<evidence type="ECO:0000313" key="2">
    <source>
        <dbReference type="WBParaSite" id="HNAJ_0000679901-mRNA-1"/>
    </source>
</evidence>
<feature type="compositionally biased region" description="Acidic residues" evidence="1">
    <location>
        <begin position="22"/>
        <end position="31"/>
    </location>
</feature>
<evidence type="ECO:0000256" key="1">
    <source>
        <dbReference type="SAM" id="MobiDB-lite"/>
    </source>
</evidence>
<reference evidence="2" key="1">
    <citation type="submission" date="2017-02" db="UniProtKB">
        <authorList>
            <consortium name="WormBaseParasite"/>
        </authorList>
    </citation>
    <scope>IDENTIFICATION</scope>
</reference>
<feature type="region of interest" description="Disordered" evidence="1">
    <location>
        <begin position="1"/>
        <end position="117"/>
    </location>
</feature>
<feature type="compositionally biased region" description="Basic and acidic residues" evidence="1">
    <location>
        <begin position="106"/>
        <end position="117"/>
    </location>
</feature>
<organism evidence="2">
    <name type="scientific">Rodentolepis nana</name>
    <name type="common">Dwarf tapeworm</name>
    <name type="synonym">Hymenolepis nana</name>
    <dbReference type="NCBI Taxonomy" id="102285"/>
    <lineage>
        <taxon>Eukaryota</taxon>
        <taxon>Metazoa</taxon>
        <taxon>Spiralia</taxon>
        <taxon>Lophotrochozoa</taxon>
        <taxon>Platyhelminthes</taxon>
        <taxon>Cestoda</taxon>
        <taxon>Eucestoda</taxon>
        <taxon>Cyclophyllidea</taxon>
        <taxon>Hymenolepididae</taxon>
        <taxon>Rodentolepis</taxon>
    </lineage>
</organism>
<proteinExistence type="predicted"/>
<feature type="compositionally biased region" description="Basic and acidic residues" evidence="1">
    <location>
        <begin position="62"/>
        <end position="72"/>
    </location>
</feature>
<accession>A0A0R3TIA8</accession>
<protein>
    <submittedName>
        <fullName evidence="2">Neuregulin 2a</fullName>
    </submittedName>
</protein>
<dbReference type="WBParaSite" id="HNAJ_0000679901-mRNA-1">
    <property type="protein sequence ID" value="HNAJ_0000679901-mRNA-1"/>
    <property type="gene ID" value="HNAJ_0000679901"/>
</dbReference>
<name>A0A0R3TIA8_RODNA</name>